<evidence type="ECO:0000313" key="3">
    <source>
        <dbReference type="Proteomes" id="UP000294662"/>
    </source>
</evidence>
<keyword evidence="1" id="KW-0732">Signal</keyword>
<evidence type="ECO:0008006" key="4">
    <source>
        <dbReference type="Google" id="ProtNLM"/>
    </source>
</evidence>
<sequence length="67" mass="6623">MRAKPIFLALAVCAGLAACGDDPGEQLLYGAGAGYLGAAVLDTNRGVGAAAGAAANVLYCQEHPDKC</sequence>
<reference evidence="2 3" key="1">
    <citation type="submission" date="2019-03" db="EMBL/GenBank/DDBJ databases">
        <authorList>
            <person name="Zhang S."/>
        </authorList>
    </citation>
    <scope>NUCLEOTIDE SEQUENCE [LARGE SCALE GENOMIC DNA]</scope>
    <source>
        <strain evidence="2 3">S4J41</strain>
    </source>
</reference>
<feature type="chain" id="PRO_5021011153" description="Glycine zipper 2TM domain-containing protein" evidence="1">
    <location>
        <begin position="18"/>
        <end position="67"/>
    </location>
</feature>
<proteinExistence type="predicted"/>
<feature type="signal peptide" evidence="1">
    <location>
        <begin position="1"/>
        <end position="17"/>
    </location>
</feature>
<name>A0A4R5F1N9_9RHOB</name>
<dbReference type="RefSeq" id="WP_132827201.1">
    <property type="nucleotide sequence ID" value="NZ_SMFP01000001.1"/>
</dbReference>
<accession>A0A4R5F1N9</accession>
<dbReference type="Proteomes" id="UP000294662">
    <property type="component" value="Unassembled WGS sequence"/>
</dbReference>
<keyword evidence="3" id="KW-1185">Reference proteome</keyword>
<comment type="caution">
    <text evidence="2">The sequence shown here is derived from an EMBL/GenBank/DDBJ whole genome shotgun (WGS) entry which is preliminary data.</text>
</comment>
<evidence type="ECO:0000256" key="1">
    <source>
        <dbReference type="SAM" id="SignalP"/>
    </source>
</evidence>
<dbReference type="PROSITE" id="PS51257">
    <property type="entry name" value="PROKAR_LIPOPROTEIN"/>
    <property type="match status" value="1"/>
</dbReference>
<dbReference type="EMBL" id="SMFP01000001">
    <property type="protein sequence ID" value="TDE41212.1"/>
    <property type="molecule type" value="Genomic_DNA"/>
</dbReference>
<dbReference type="AlphaFoldDB" id="A0A4R5F1N9"/>
<protein>
    <recommendedName>
        <fullName evidence="4">Glycine zipper 2TM domain-containing protein</fullName>
    </recommendedName>
</protein>
<evidence type="ECO:0000313" key="2">
    <source>
        <dbReference type="EMBL" id="TDE41212.1"/>
    </source>
</evidence>
<gene>
    <name evidence="2" type="ORF">E1B25_03195</name>
</gene>
<organism evidence="2 3">
    <name type="scientific">Antarcticimicrobium sediminis</name>
    <dbReference type="NCBI Taxonomy" id="2546227"/>
    <lineage>
        <taxon>Bacteria</taxon>
        <taxon>Pseudomonadati</taxon>
        <taxon>Pseudomonadota</taxon>
        <taxon>Alphaproteobacteria</taxon>
        <taxon>Rhodobacterales</taxon>
        <taxon>Paracoccaceae</taxon>
        <taxon>Antarcticimicrobium</taxon>
    </lineage>
</organism>